<evidence type="ECO:0000313" key="6">
    <source>
        <dbReference type="Proteomes" id="UP000242427"/>
    </source>
</evidence>
<dbReference type="Pfam" id="PF00109">
    <property type="entry name" value="ketoacyl-synt"/>
    <property type="match status" value="1"/>
</dbReference>
<dbReference type="EMBL" id="PXWG01000001">
    <property type="protein sequence ID" value="PSJ30525.1"/>
    <property type="molecule type" value="Genomic_DNA"/>
</dbReference>
<dbReference type="InterPro" id="IPR016039">
    <property type="entry name" value="Thiolase-like"/>
</dbReference>
<dbReference type="PROSITE" id="PS52004">
    <property type="entry name" value="KS3_2"/>
    <property type="match status" value="1"/>
</dbReference>
<dbReference type="Gene3D" id="3.40.47.10">
    <property type="match status" value="2"/>
</dbReference>
<dbReference type="PROSITE" id="PS00606">
    <property type="entry name" value="KS3_1"/>
    <property type="match status" value="1"/>
</dbReference>
<dbReference type="InterPro" id="IPR020841">
    <property type="entry name" value="PKS_Beta-ketoAc_synthase_dom"/>
</dbReference>
<feature type="domain" description="Ketosynthase family 3 (KS3)" evidence="4">
    <location>
        <begin position="23"/>
        <end position="425"/>
    </location>
</feature>
<reference evidence="5 6" key="1">
    <citation type="submission" date="2018-03" db="EMBL/GenBank/DDBJ databases">
        <title>Chitinolytic properties of Streptosporangium nondiastaticum TBG75A20.</title>
        <authorList>
            <person name="Gayathri V."/>
            <person name="Shiburaj S."/>
        </authorList>
    </citation>
    <scope>NUCLEOTIDE SEQUENCE [LARGE SCALE GENOMIC DNA]</scope>
    <source>
        <strain evidence="5 6">TBG75A20</strain>
    </source>
</reference>
<dbReference type="AlphaFoldDB" id="A0A9X7JVA0"/>
<dbReference type="InterPro" id="IPR018201">
    <property type="entry name" value="Ketoacyl_synth_AS"/>
</dbReference>
<evidence type="ECO:0000256" key="3">
    <source>
        <dbReference type="RuleBase" id="RU003694"/>
    </source>
</evidence>
<dbReference type="SMART" id="SM00825">
    <property type="entry name" value="PKS_KS"/>
    <property type="match status" value="1"/>
</dbReference>
<comment type="caution">
    <text evidence="5">The sequence shown here is derived from an EMBL/GenBank/DDBJ whole genome shotgun (WGS) entry which is preliminary data.</text>
</comment>
<keyword evidence="6" id="KW-1185">Reference proteome</keyword>
<keyword evidence="2 3" id="KW-0808">Transferase</keyword>
<name>A0A9X7JVA0_9ACTN</name>
<dbReference type="Proteomes" id="UP000242427">
    <property type="component" value="Unassembled WGS sequence"/>
</dbReference>
<evidence type="ECO:0000259" key="4">
    <source>
        <dbReference type="PROSITE" id="PS52004"/>
    </source>
</evidence>
<evidence type="ECO:0000313" key="5">
    <source>
        <dbReference type="EMBL" id="PSJ30525.1"/>
    </source>
</evidence>
<dbReference type="PANTHER" id="PTHR11712:SF336">
    <property type="entry name" value="3-OXOACYL-[ACYL-CARRIER-PROTEIN] SYNTHASE, MITOCHONDRIAL"/>
    <property type="match status" value="1"/>
</dbReference>
<evidence type="ECO:0000256" key="1">
    <source>
        <dbReference type="ARBA" id="ARBA00008467"/>
    </source>
</evidence>
<dbReference type="OrthoDB" id="9808669at2"/>
<comment type="similarity">
    <text evidence="1 3">Belongs to the thiolase-like superfamily. Beta-ketoacyl-ACP synthases family.</text>
</comment>
<dbReference type="InterPro" id="IPR000794">
    <property type="entry name" value="Beta-ketoacyl_synthase"/>
</dbReference>
<proteinExistence type="inferred from homology"/>
<dbReference type="GO" id="GO:0004315">
    <property type="term" value="F:3-oxoacyl-[acyl-carrier-protein] synthase activity"/>
    <property type="evidence" value="ECO:0007669"/>
    <property type="project" value="InterPro"/>
</dbReference>
<dbReference type="InterPro" id="IPR014030">
    <property type="entry name" value="Ketoacyl_synth_N"/>
</dbReference>
<dbReference type="PANTHER" id="PTHR11712">
    <property type="entry name" value="POLYKETIDE SYNTHASE-RELATED"/>
    <property type="match status" value="1"/>
</dbReference>
<gene>
    <name evidence="5" type="ORF">B7P34_00430</name>
</gene>
<sequence length="426" mass="43702">MPPTASPDVSPVVSPAVAPRAARHRVLVTGIGVESCAGGTPDELWGALAAGRPAISPLELEAPLPCHVGGVIHGFDPRDHLSAQQVRRTSRFQQLLFAAAMKAREDARLRTAPDALYVGTGGGGLDETARLVTVMNHSGWPRMDRLGLLRLLPNQAAGLVAQELGVTGPVLTLSTACAASTDAIGAGLRAVRDGTADVVLVGGVESWLDIPALASFRLLDALSQRPAAEAAVASRPFDRDRDGMVPAEGAAVLVLESERSALRRGATVHGEVLGAASTCDAHHPVAPRADGAVAARTIELACADAGLDTAAVDLVSAHGTSTPLNDRAETAAIKRAFGAHARHVAITAPKSVIGHACGACGILESVGVLRAIREKYVPPTANLDNPDPDCDLDYTPVVGRPAPIGVAVKQNFGFGGHNSAVVFGAA</sequence>
<dbReference type="CDD" id="cd00834">
    <property type="entry name" value="KAS_I_II"/>
    <property type="match status" value="1"/>
</dbReference>
<dbReference type="Pfam" id="PF02801">
    <property type="entry name" value="Ketoacyl-synt_C"/>
    <property type="match status" value="1"/>
</dbReference>
<dbReference type="SUPFAM" id="SSF53901">
    <property type="entry name" value="Thiolase-like"/>
    <property type="match status" value="2"/>
</dbReference>
<protein>
    <submittedName>
        <fullName evidence="5">Beta-ketoacyl-[acyl-carrier-protein] synthase II</fullName>
    </submittedName>
</protein>
<evidence type="ECO:0000256" key="2">
    <source>
        <dbReference type="ARBA" id="ARBA00022679"/>
    </source>
</evidence>
<dbReference type="InterPro" id="IPR014031">
    <property type="entry name" value="Ketoacyl_synth_C"/>
</dbReference>
<accession>A0A9X7JVA0</accession>
<organism evidence="5 6">
    <name type="scientific">Streptosporangium nondiastaticum</name>
    <dbReference type="NCBI Taxonomy" id="35764"/>
    <lineage>
        <taxon>Bacteria</taxon>
        <taxon>Bacillati</taxon>
        <taxon>Actinomycetota</taxon>
        <taxon>Actinomycetes</taxon>
        <taxon>Streptosporangiales</taxon>
        <taxon>Streptosporangiaceae</taxon>
        <taxon>Streptosporangium</taxon>
    </lineage>
</organism>
<dbReference type="GO" id="GO:0005829">
    <property type="term" value="C:cytosol"/>
    <property type="evidence" value="ECO:0007669"/>
    <property type="project" value="TreeGrafter"/>
</dbReference>
<dbReference type="GO" id="GO:0006633">
    <property type="term" value="P:fatty acid biosynthetic process"/>
    <property type="evidence" value="ECO:0007669"/>
    <property type="project" value="InterPro"/>
</dbReference>